<proteinExistence type="inferred from homology"/>
<dbReference type="AlphaFoldDB" id="A0A285GLH3"/>
<evidence type="ECO:0008006" key="5">
    <source>
        <dbReference type="Google" id="ProtNLM"/>
    </source>
</evidence>
<evidence type="ECO:0000256" key="2">
    <source>
        <dbReference type="SAM" id="SignalP"/>
    </source>
</evidence>
<dbReference type="Gene3D" id="3.90.280.10">
    <property type="entry name" value="PEBP-like"/>
    <property type="match status" value="1"/>
</dbReference>
<dbReference type="PANTHER" id="PTHR30289:SF1">
    <property type="entry name" value="PEBP (PHOSPHATIDYLETHANOLAMINE-BINDING PROTEIN) FAMILY PROTEIN"/>
    <property type="match status" value="1"/>
</dbReference>
<comment type="similarity">
    <text evidence="1">Belongs to the UPF0098 family.</text>
</comment>
<keyword evidence="2" id="KW-0732">Signal</keyword>
<dbReference type="EMBL" id="OBDY01000002">
    <property type="protein sequence ID" value="SNY24295.1"/>
    <property type="molecule type" value="Genomic_DNA"/>
</dbReference>
<dbReference type="InterPro" id="IPR036610">
    <property type="entry name" value="PEBP-like_sf"/>
</dbReference>
<evidence type="ECO:0000256" key="1">
    <source>
        <dbReference type="ARBA" id="ARBA00007120"/>
    </source>
</evidence>
<accession>A0A285GLH3</accession>
<gene>
    <name evidence="3" type="ORF">SAMN05421748_102173</name>
</gene>
<evidence type="ECO:0000313" key="4">
    <source>
        <dbReference type="Proteomes" id="UP000219612"/>
    </source>
</evidence>
<dbReference type="Proteomes" id="UP000219612">
    <property type="component" value="Unassembled WGS sequence"/>
</dbReference>
<feature type="signal peptide" evidence="2">
    <location>
        <begin position="1"/>
        <end position="32"/>
    </location>
</feature>
<keyword evidence="4" id="KW-1185">Reference proteome</keyword>
<name>A0A285GLH3_9ACTN</name>
<dbReference type="Pfam" id="PF01161">
    <property type="entry name" value="PBP"/>
    <property type="match status" value="1"/>
</dbReference>
<reference evidence="3 4" key="1">
    <citation type="submission" date="2017-09" db="EMBL/GenBank/DDBJ databases">
        <authorList>
            <person name="Ehlers B."/>
            <person name="Leendertz F.H."/>
        </authorList>
    </citation>
    <scope>NUCLEOTIDE SEQUENCE [LARGE SCALE GENOMIC DNA]</scope>
    <source>
        <strain evidence="3 4">CGMCC 4.6857</strain>
    </source>
</reference>
<organism evidence="3 4">
    <name type="scientific">Paractinoplanes atraurantiacus</name>
    <dbReference type="NCBI Taxonomy" id="1036182"/>
    <lineage>
        <taxon>Bacteria</taxon>
        <taxon>Bacillati</taxon>
        <taxon>Actinomycetota</taxon>
        <taxon>Actinomycetes</taxon>
        <taxon>Micromonosporales</taxon>
        <taxon>Micromonosporaceae</taxon>
        <taxon>Paractinoplanes</taxon>
    </lineage>
</organism>
<protein>
    <recommendedName>
        <fullName evidence="5">Phospholipid-binding protein, PBP family</fullName>
    </recommendedName>
</protein>
<dbReference type="CDD" id="cd00865">
    <property type="entry name" value="PEBP_bact_arch"/>
    <property type="match status" value="1"/>
</dbReference>
<dbReference type="InterPro" id="IPR008914">
    <property type="entry name" value="PEBP"/>
</dbReference>
<dbReference type="RefSeq" id="WP_245922865.1">
    <property type="nucleotide sequence ID" value="NZ_OBDY01000002.1"/>
</dbReference>
<evidence type="ECO:0000313" key="3">
    <source>
        <dbReference type="EMBL" id="SNY24295.1"/>
    </source>
</evidence>
<dbReference type="PANTHER" id="PTHR30289">
    <property type="entry name" value="UNCHARACTERIZED PROTEIN YBCL-RELATED"/>
    <property type="match status" value="1"/>
</dbReference>
<dbReference type="InterPro" id="IPR005247">
    <property type="entry name" value="YbhB_YbcL/LppC-like"/>
</dbReference>
<dbReference type="SUPFAM" id="SSF49777">
    <property type="entry name" value="PEBP-like"/>
    <property type="match status" value="1"/>
</dbReference>
<dbReference type="NCBIfam" id="TIGR00481">
    <property type="entry name" value="YbhB/YbcL family Raf kinase inhibitor-like protein"/>
    <property type="match status" value="1"/>
</dbReference>
<feature type="chain" id="PRO_5012741265" description="Phospholipid-binding protein, PBP family" evidence="2">
    <location>
        <begin position="33"/>
        <end position="219"/>
    </location>
</feature>
<sequence length="219" mass="22809">MSNLTRPRKRILGSFVAAMIVALWAVPGDATASPTRFDPLRPRVVVAQRPALAPTIPSFAVDLPDIPPGATFRDTEVLAGFGCTGGNQSPALRWRGAPAGTKGFLVTLFDVDAPTSSGFWHWTVFNIPGTATSLPAGAGTPGNAGLPAPAVLARSDFGLSGYGGPCPPAGERPHRYTFTVVALDTADLQIPADLPTAAINVVMRTHALAMATRVVPYGR</sequence>